<reference evidence="1 2" key="1">
    <citation type="submission" date="2018-02" db="EMBL/GenBank/DDBJ databases">
        <title>Draft genome sequence of bacterial isolates from marine environment.</title>
        <authorList>
            <person name="Singh S.K."/>
            <person name="Hill R."/>
            <person name="Major S."/>
            <person name="Cai H."/>
            <person name="Li Y."/>
        </authorList>
    </citation>
    <scope>NUCLEOTIDE SEQUENCE [LARGE SCALE GENOMIC DNA]</scope>
    <source>
        <strain evidence="1 2">IMET F</strain>
    </source>
</reference>
<evidence type="ECO:0000313" key="2">
    <source>
        <dbReference type="Proteomes" id="UP000238565"/>
    </source>
</evidence>
<accession>A0A2S7I3D2</accession>
<sequence length="99" mass="11838">MQHKKLTNDIEITEFLINEIRNPTLQKVLYTGICEILSRLFVYKLITKTQLDNFYQNYIEILLKKDCVFLFPIAKVKPRVKFLQNLLEDLKKHNHSLLC</sequence>
<proteinExistence type="predicted"/>
<protein>
    <submittedName>
        <fullName evidence="1">Uncharacterized protein</fullName>
    </submittedName>
</protein>
<dbReference type="EMBL" id="PTPZ01000006">
    <property type="protein sequence ID" value="PPZ91073.1"/>
    <property type="molecule type" value="Genomic_DNA"/>
</dbReference>
<dbReference type="RefSeq" id="WP_104794077.1">
    <property type="nucleotide sequence ID" value="NZ_PTPZ01000006.1"/>
</dbReference>
<evidence type="ECO:0000313" key="1">
    <source>
        <dbReference type="EMBL" id="PPZ91073.1"/>
    </source>
</evidence>
<gene>
    <name evidence="1" type="ORF">C3729_10395</name>
</gene>
<name>A0A2S7I3D2_9FLAO</name>
<dbReference type="AlphaFoldDB" id="A0A2S7I3D2"/>
<comment type="caution">
    <text evidence="1">The sequence shown here is derived from an EMBL/GenBank/DDBJ whole genome shotgun (WGS) entry which is preliminary data.</text>
</comment>
<organism evidence="1 2">
    <name type="scientific">Cloacibacterium normanense</name>
    <dbReference type="NCBI Taxonomy" id="237258"/>
    <lineage>
        <taxon>Bacteria</taxon>
        <taxon>Pseudomonadati</taxon>
        <taxon>Bacteroidota</taxon>
        <taxon>Flavobacteriia</taxon>
        <taxon>Flavobacteriales</taxon>
        <taxon>Weeksellaceae</taxon>
    </lineage>
</organism>
<dbReference type="Proteomes" id="UP000238565">
    <property type="component" value="Unassembled WGS sequence"/>
</dbReference>